<dbReference type="GO" id="GO:0016491">
    <property type="term" value="F:oxidoreductase activity"/>
    <property type="evidence" value="ECO:0007669"/>
    <property type="project" value="UniProtKB-KW"/>
</dbReference>
<sequence>MTESSWEPKIVAFLCHWCSYAGADLAGVSRMQYPPNIRVIRVPCSGAINPLYIFKALREGADGVLVSGCHPGDCHYISGNYYARRKFYILKELLVWAGIEADRIHFSWVSASEGQKFSEVVTEVVNAVKPLGPSRKLVKEFSTNV</sequence>
<dbReference type="Pfam" id="PF02662">
    <property type="entry name" value="FlpD"/>
    <property type="match status" value="1"/>
</dbReference>
<evidence type="ECO:0000313" key="6">
    <source>
        <dbReference type="EMBL" id="QPM68946.1"/>
    </source>
</evidence>
<evidence type="ECO:0000256" key="1">
    <source>
        <dbReference type="ARBA" id="ARBA00022723"/>
    </source>
</evidence>
<dbReference type="RefSeq" id="WP_218111437.1">
    <property type="nucleotide sequence ID" value="NZ_CP065383.1"/>
</dbReference>
<reference evidence="6 7" key="1">
    <citation type="journal article" date="2021" name="Nat. Commun.">
        <title>Isolation of a member of the candidate phylum Atribacteria reveals a unique cell membrane structure.</title>
        <authorList>
            <person name="Taiki K."/>
            <person name="Nobu M.K."/>
            <person name="Kusada H."/>
            <person name="Meng X.-Y."/>
            <person name="Hosoki N."/>
            <person name="Uematsu K."/>
            <person name="Yoshioka H."/>
            <person name="Kamagata Y."/>
            <person name="Tamaki H."/>
        </authorList>
    </citation>
    <scope>NUCLEOTIDE SEQUENCE [LARGE SCALE GENOMIC DNA]</scope>
    <source>
        <strain evidence="6 7">RT761</strain>
    </source>
</reference>
<dbReference type="Proteomes" id="UP000594463">
    <property type="component" value="Chromosome"/>
</dbReference>
<dbReference type="EMBL" id="CP065383">
    <property type="protein sequence ID" value="QPM68946.1"/>
    <property type="molecule type" value="Genomic_DNA"/>
</dbReference>
<organism evidence="6 7">
    <name type="scientific">Atribacter laminatus</name>
    <dbReference type="NCBI Taxonomy" id="2847778"/>
    <lineage>
        <taxon>Bacteria</taxon>
        <taxon>Pseudomonadati</taxon>
        <taxon>Atribacterota</taxon>
        <taxon>Atribacteria</taxon>
        <taxon>Atribacterales</taxon>
        <taxon>Atribacteraceae</taxon>
        <taxon>Atribacter</taxon>
    </lineage>
</organism>
<keyword evidence="7" id="KW-1185">Reference proteome</keyword>
<dbReference type="GO" id="GO:0051536">
    <property type="term" value="F:iron-sulfur cluster binding"/>
    <property type="evidence" value="ECO:0007669"/>
    <property type="project" value="UniProtKB-KW"/>
</dbReference>
<accession>A0A7T1AN45</accession>
<evidence type="ECO:0000256" key="2">
    <source>
        <dbReference type="ARBA" id="ARBA00023002"/>
    </source>
</evidence>
<keyword evidence="2" id="KW-0560">Oxidoreductase</keyword>
<evidence type="ECO:0000256" key="4">
    <source>
        <dbReference type="ARBA" id="ARBA00023014"/>
    </source>
</evidence>
<protein>
    <recommendedName>
        <fullName evidence="5">F420-non-reducing hydrogenase iron-sulfur subunit D domain-containing protein</fullName>
    </recommendedName>
</protein>
<keyword evidence="4" id="KW-0411">Iron-sulfur</keyword>
<keyword evidence="1" id="KW-0479">Metal-binding</keyword>
<dbReference type="GO" id="GO:0046872">
    <property type="term" value="F:metal ion binding"/>
    <property type="evidence" value="ECO:0007669"/>
    <property type="project" value="UniProtKB-KW"/>
</dbReference>
<evidence type="ECO:0000259" key="5">
    <source>
        <dbReference type="Pfam" id="PF02662"/>
    </source>
</evidence>
<evidence type="ECO:0000313" key="7">
    <source>
        <dbReference type="Proteomes" id="UP000594463"/>
    </source>
</evidence>
<proteinExistence type="predicted"/>
<dbReference type="AlphaFoldDB" id="A0A7T1AN45"/>
<feature type="domain" description="F420-non-reducing hydrogenase iron-sulfur subunit D" evidence="5">
    <location>
        <begin position="10"/>
        <end position="132"/>
    </location>
</feature>
<evidence type="ECO:0000256" key="3">
    <source>
        <dbReference type="ARBA" id="ARBA00023004"/>
    </source>
</evidence>
<keyword evidence="3" id="KW-0408">Iron</keyword>
<dbReference type="KEGG" id="alam:RT761_02173"/>
<dbReference type="InterPro" id="IPR003813">
    <property type="entry name" value="MvhD/FlpD"/>
</dbReference>
<gene>
    <name evidence="6" type="ORF">RT761_02173</name>
</gene>
<name>A0A7T1AN45_ATRLM</name>